<name>A0A399IUB6_9CLOT</name>
<evidence type="ECO:0000256" key="1">
    <source>
        <dbReference type="ARBA" id="ARBA00004651"/>
    </source>
</evidence>
<feature type="transmembrane region" description="Helical" evidence="8">
    <location>
        <begin position="355"/>
        <end position="372"/>
    </location>
</feature>
<dbReference type="AlphaFoldDB" id="A0A399IUB6"/>
<dbReference type="PIRSF" id="PIRSF016636">
    <property type="entry name" value="AlgI_DltB"/>
    <property type="match status" value="1"/>
</dbReference>
<feature type="transmembrane region" description="Helical" evidence="8">
    <location>
        <begin position="7"/>
        <end position="23"/>
    </location>
</feature>
<dbReference type="EMBL" id="QXDJ01000001">
    <property type="protein sequence ID" value="RII36651.1"/>
    <property type="molecule type" value="Genomic_DNA"/>
</dbReference>
<dbReference type="InterPro" id="IPR004299">
    <property type="entry name" value="MBOAT_fam"/>
</dbReference>
<comment type="caution">
    <text evidence="9">The sequence shown here is derived from an EMBL/GenBank/DDBJ whole genome shotgun (WGS) entry which is preliminary data.</text>
</comment>
<protein>
    <submittedName>
        <fullName evidence="9">MBOAT family protein</fullName>
    </submittedName>
</protein>
<feature type="transmembrane region" description="Helical" evidence="8">
    <location>
        <begin position="443"/>
        <end position="469"/>
    </location>
</feature>
<organism evidence="9 10">
    <name type="scientific">Clostridium chromiireducens</name>
    <dbReference type="NCBI Taxonomy" id="225345"/>
    <lineage>
        <taxon>Bacteria</taxon>
        <taxon>Bacillati</taxon>
        <taxon>Bacillota</taxon>
        <taxon>Clostridia</taxon>
        <taxon>Eubacteriales</taxon>
        <taxon>Clostridiaceae</taxon>
        <taxon>Clostridium</taxon>
    </lineage>
</organism>
<dbReference type="InterPro" id="IPR028362">
    <property type="entry name" value="AlgI"/>
</dbReference>
<evidence type="ECO:0000313" key="10">
    <source>
        <dbReference type="Proteomes" id="UP000265930"/>
    </source>
</evidence>
<keyword evidence="4 8" id="KW-0812">Transmembrane</keyword>
<dbReference type="GO" id="GO:0042121">
    <property type="term" value="P:alginic acid biosynthetic process"/>
    <property type="evidence" value="ECO:0007669"/>
    <property type="project" value="InterPro"/>
</dbReference>
<evidence type="ECO:0000256" key="4">
    <source>
        <dbReference type="ARBA" id="ARBA00022692"/>
    </source>
</evidence>
<dbReference type="PANTHER" id="PTHR13285:SF18">
    <property type="entry name" value="PROTEIN-CYSTEINE N-PALMITOYLTRANSFERASE RASP"/>
    <property type="match status" value="1"/>
</dbReference>
<dbReference type="InterPro" id="IPR024194">
    <property type="entry name" value="Ac/AlaTfrase_AlgI/DltB"/>
</dbReference>
<keyword evidence="5 8" id="KW-1133">Transmembrane helix</keyword>
<dbReference type="GO" id="GO:0016746">
    <property type="term" value="F:acyltransferase activity"/>
    <property type="evidence" value="ECO:0007669"/>
    <property type="project" value="UniProtKB-KW"/>
</dbReference>
<feature type="transmembrane region" description="Helical" evidence="8">
    <location>
        <begin position="47"/>
        <end position="67"/>
    </location>
</feature>
<proteinExistence type="inferred from homology"/>
<feature type="transmembrane region" description="Helical" evidence="8">
    <location>
        <begin position="79"/>
        <end position="95"/>
    </location>
</feature>
<feature type="transmembrane region" description="Helical" evidence="8">
    <location>
        <begin position="326"/>
        <end position="343"/>
    </location>
</feature>
<reference evidence="9 10" key="1">
    <citation type="submission" date="2018-08" db="EMBL/GenBank/DDBJ databases">
        <title>Genome of Clostridium chromiireducens C1, DSM12136.</title>
        <authorList>
            <person name="Xing M."/>
            <person name="Wei Y."/>
            <person name="Ang E.L."/>
            <person name="Zhao H."/>
            <person name="Zhang Y."/>
        </authorList>
    </citation>
    <scope>NUCLEOTIDE SEQUENCE [LARGE SCALE GENOMIC DNA]</scope>
    <source>
        <strain evidence="9 10">C1</strain>
    </source>
</reference>
<dbReference type="GO" id="GO:0005886">
    <property type="term" value="C:plasma membrane"/>
    <property type="evidence" value="ECO:0007669"/>
    <property type="project" value="UniProtKB-SubCell"/>
</dbReference>
<evidence type="ECO:0000256" key="5">
    <source>
        <dbReference type="ARBA" id="ARBA00022989"/>
    </source>
</evidence>
<accession>A0A399IUB6</accession>
<dbReference type="Proteomes" id="UP000265930">
    <property type="component" value="Unassembled WGS sequence"/>
</dbReference>
<feature type="transmembrane region" description="Helical" evidence="8">
    <location>
        <begin position="400"/>
        <end position="422"/>
    </location>
</feature>
<sequence>MVFSSTIFLFVFLPIVLLGYFLLKEEYRNVFLIIASLGFYAVDKPKFIIVLMASIIINYLMGLCIYYAKTNFDKLGNKFILIITVLLNLSLLFYFKYMDFFISSANGIFGTSISLMNIALPLGISFFTFQGMSYTLDLYMGKVEVQKSPVNFTLYMTLFPKIIQGPIARYKDVYQQIENRECSVEKFSYGVRRFIIGLAKKVIIADQLGIIVDQIFAKAPIENSIAIAWVGAICYTIQIYFDFSGYSDMAIGLGKMFGFDFMENFNYPYISTSITEFWRRWHISLSTWFRDYVYIPLGGNRRGNVYFNSLVVFFVTGMWHGAAWNFIIWGLWHGLFLIIEKFLNRNNINIKLPKIIKWIYAMLIVMLGWVLFRAPDINYALNYIGVMFGVVSTKNLGFTIFWYLTLKIITIISIALVASIPLKETLGGIFKVIDGTYLKEIVINSYLIIIFLISIMGVMTSTYNAFIYFKF</sequence>
<keyword evidence="7" id="KW-0808">Transferase</keyword>
<comment type="subcellular location">
    <subcellularLocation>
        <location evidence="1">Cell membrane</location>
        <topology evidence="1">Multi-pass membrane protein</topology>
    </subcellularLocation>
</comment>
<gene>
    <name evidence="9" type="ORF">D2A34_04500</name>
</gene>
<keyword evidence="6 7" id="KW-0472">Membrane</keyword>
<evidence type="ECO:0000256" key="7">
    <source>
        <dbReference type="PIRNR" id="PIRNR016636"/>
    </source>
</evidence>
<dbReference type="Pfam" id="PF03062">
    <property type="entry name" value="MBOAT"/>
    <property type="match status" value="1"/>
</dbReference>
<evidence type="ECO:0000256" key="3">
    <source>
        <dbReference type="ARBA" id="ARBA00022475"/>
    </source>
</evidence>
<evidence type="ECO:0000256" key="6">
    <source>
        <dbReference type="ARBA" id="ARBA00023136"/>
    </source>
</evidence>
<keyword evidence="3 7" id="KW-1003">Cell membrane</keyword>
<evidence type="ECO:0000256" key="2">
    <source>
        <dbReference type="ARBA" id="ARBA00010323"/>
    </source>
</evidence>
<evidence type="ECO:0000313" key="9">
    <source>
        <dbReference type="EMBL" id="RII36651.1"/>
    </source>
</evidence>
<dbReference type="InterPro" id="IPR051085">
    <property type="entry name" value="MB_O-acyltransferase"/>
</dbReference>
<dbReference type="PIRSF" id="PIRSF500217">
    <property type="entry name" value="AlgI"/>
    <property type="match status" value="1"/>
</dbReference>
<feature type="transmembrane region" description="Helical" evidence="8">
    <location>
        <begin position="107"/>
        <end position="129"/>
    </location>
</feature>
<keyword evidence="7" id="KW-0012">Acyltransferase</keyword>
<evidence type="ECO:0000256" key="8">
    <source>
        <dbReference type="SAM" id="Phobius"/>
    </source>
</evidence>
<dbReference type="RefSeq" id="WP_119365863.1">
    <property type="nucleotide sequence ID" value="NZ_QXDJ01000001.1"/>
</dbReference>
<dbReference type="PANTHER" id="PTHR13285">
    <property type="entry name" value="ACYLTRANSFERASE"/>
    <property type="match status" value="1"/>
</dbReference>
<comment type="similarity">
    <text evidence="2 7">Belongs to the membrane-bound acyltransferase family.</text>
</comment>